<dbReference type="Gramene" id="C.cajan_18845.t">
    <property type="protein sequence ID" value="C.cajan_18845.t"/>
    <property type="gene ID" value="C.cajan_18845"/>
</dbReference>
<dbReference type="OMA" id="GAHRMYA"/>
<name>A0A151TCN0_CAJCA</name>
<feature type="repeat" description="PPR" evidence="2">
    <location>
        <begin position="534"/>
        <end position="568"/>
    </location>
</feature>
<feature type="repeat" description="PPR" evidence="2">
    <location>
        <begin position="290"/>
        <end position="320"/>
    </location>
</feature>
<dbReference type="Pfam" id="PF23276">
    <property type="entry name" value="TPR_24"/>
    <property type="match status" value="1"/>
</dbReference>
<dbReference type="PANTHER" id="PTHR47942">
    <property type="entry name" value="TETRATRICOPEPTIDE REPEAT (TPR)-LIKE SUPERFAMILY PROTEIN-RELATED"/>
    <property type="match status" value="1"/>
</dbReference>
<feature type="repeat" description="PPR" evidence="2">
    <location>
        <begin position="137"/>
        <end position="171"/>
    </location>
</feature>
<dbReference type="PANTHER" id="PTHR47942:SF87">
    <property type="entry name" value="OS02G0679200 PROTEIN"/>
    <property type="match status" value="1"/>
</dbReference>
<dbReference type="EMBL" id="CM003609">
    <property type="protein sequence ID" value="KYP64785.1"/>
    <property type="molecule type" value="Genomic_DNA"/>
</dbReference>
<gene>
    <name evidence="5" type="ORF">KK1_019391</name>
</gene>
<evidence type="ECO:0000313" key="5">
    <source>
        <dbReference type="EMBL" id="KYP64785.1"/>
    </source>
</evidence>
<evidence type="ECO:0000256" key="3">
    <source>
        <dbReference type="SAM" id="MobiDB-lite"/>
    </source>
</evidence>
<dbReference type="Pfam" id="PF12854">
    <property type="entry name" value="PPR_1"/>
    <property type="match status" value="2"/>
</dbReference>
<evidence type="ECO:0000313" key="6">
    <source>
        <dbReference type="Proteomes" id="UP000075243"/>
    </source>
</evidence>
<dbReference type="InterPro" id="IPR051222">
    <property type="entry name" value="PPR/CCM1_RNA-binding"/>
</dbReference>
<reference evidence="5 6" key="1">
    <citation type="journal article" date="2012" name="Nat. Biotechnol.">
        <title>Draft genome sequence of pigeonpea (Cajanus cajan), an orphan legume crop of resource-poor farmers.</title>
        <authorList>
            <person name="Varshney R.K."/>
            <person name="Chen W."/>
            <person name="Li Y."/>
            <person name="Bharti A.K."/>
            <person name="Saxena R.K."/>
            <person name="Schlueter J.A."/>
            <person name="Donoghue M.T."/>
            <person name="Azam S."/>
            <person name="Fan G."/>
            <person name="Whaley A.M."/>
            <person name="Farmer A.D."/>
            <person name="Sheridan J."/>
            <person name="Iwata A."/>
            <person name="Tuteja R."/>
            <person name="Penmetsa R.V."/>
            <person name="Wu W."/>
            <person name="Upadhyaya H.D."/>
            <person name="Yang S.P."/>
            <person name="Shah T."/>
            <person name="Saxena K.B."/>
            <person name="Michael T."/>
            <person name="McCombie W.R."/>
            <person name="Yang B."/>
            <person name="Zhang G."/>
            <person name="Yang H."/>
            <person name="Wang J."/>
            <person name="Spillane C."/>
            <person name="Cook D.R."/>
            <person name="May G.D."/>
            <person name="Xu X."/>
            <person name="Jackson S.A."/>
        </authorList>
    </citation>
    <scope>NUCLEOTIDE SEQUENCE [LARGE SCALE GENOMIC DNA]</scope>
    <source>
        <strain evidence="6">cv. Asha</strain>
    </source>
</reference>
<feature type="repeat" description="PPR" evidence="2">
    <location>
        <begin position="172"/>
        <end position="206"/>
    </location>
</feature>
<feature type="domain" description="Pentatricopeptide repeat-containing protein-mitochondrial" evidence="4">
    <location>
        <begin position="143"/>
        <end position="235"/>
    </location>
</feature>
<feature type="repeat" description="PPR" evidence="2">
    <location>
        <begin position="359"/>
        <end position="393"/>
    </location>
</feature>
<keyword evidence="6" id="KW-1185">Reference proteome</keyword>
<feature type="repeat" description="PPR" evidence="2">
    <location>
        <begin position="324"/>
        <end position="358"/>
    </location>
</feature>
<evidence type="ECO:0000256" key="1">
    <source>
        <dbReference type="ARBA" id="ARBA00022737"/>
    </source>
</evidence>
<keyword evidence="1" id="KW-0677">Repeat</keyword>
<proteinExistence type="predicted"/>
<dbReference type="AlphaFoldDB" id="A0A151TCN0"/>
<feature type="repeat" description="PPR" evidence="2">
    <location>
        <begin position="464"/>
        <end position="498"/>
    </location>
</feature>
<dbReference type="Pfam" id="PF01535">
    <property type="entry name" value="PPR"/>
    <property type="match status" value="1"/>
</dbReference>
<dbReference type="Pfam" id="PF13041">
    <property type="entry name" value="PPR_2"/>
    <property type="match status" value="3"/>
</dbReference>
<evidence type="ECO:0000256" key="2">
    <source>
        <dbReference type="PROSITE-ProRule" id="PRU00708"/>
    </source>
</evidence>
<dbReference type="NCBIfam" id="TIGR00756">
    <property type="entry name" value="PPR"/>
    <property type="match status" value="10"/>
</dbReference>
<dbReference type="STRING" id="3821.A0A151TCN0"/>
<dbReference type="InterPro" id="IPR002885">
    <property type="entry name" value="PPR_rpt"/>
</dbReference>
<dbReference type="Gene3D" id="1.25.40.10">
    <property type="entry name" value="Tetratricopeptide repeat domain"/>
    <property type="match status" value="4"/>
</dbReference>
<feature type="region of interest" description="Disordered" evidence="3">
    <location>
        <begin position="28"/>
        <end position="48"/>
    </location>
</feature>
<dbReference type="PROSITE" id="PS51375">
    <property type="entry name" value="PPR"/>
    <property type="match status" value="12"/>
</dbReference>
<sequence length="607" mass="68707">MAFIKSTARLRHSLSPILPRTFKPYSSSPLELSEPQLHHHTSQTPNLSPEETAIADKFHAAIKDHHRRNPNAPPPTPTLTIPELSLHFSAISAAHPISPAVARLVIEKCAAPRHGIPFLQSLAFFNWATALHAFPPSPDPYNEMLDLAGKLRQFDLAWHVIDLMKARGVQITVHTFSALVRRYVRAGLAAEAGHAFNRMDDYGCTPDKVAFSILISSLCRKRRANEAQSFFDSLKHRFEPDVVVYTSLVHGWCRAGNISKAEEVFSDMKMAGIQPNHAFNRMDDYGCTPDKVAFSILISSLCRKRRANEAQSFFDSLKHRFEPDVVVYTSLVHGWCRAGNISKAEEVFSDMKMAGIQPNVYTYSIVIDSLCRCGQITRAHDVFSEMIDAGCAPNAVTFNSLMRVHVKAGRTEKVLQVYNQMKRLGCAADTISYNFIIESHCRDENLEEAVKVLNLMVKKGVAPNASTFNFVFGCIAKLHDVNGAHRMYARMKELKCQPNTLTYNILMRMFAESKSTDMVLKMKKEMDENQVEPNVNTYRILISLFCEMKHWNNAYKLTKEMVEEKCLRPNLSVYEMVLEQLRKAGQLKKHEELVDKMVARGFVTRPL</sequence>
<accession>A0A151TCN0</accession>
<protein>
    <recommendedName>
        <fullName evidence="4">Pentatricopeptide repeat-containing protein-mitochondrial domain-containing protein</fullName>
    </recommendedName>
</protein>
<feature type="repeat" description="PPR" evidence="2">
    <location>
        <begin position="207"/>
        <end position="237"/>
    </location>
</feature>
<evidence type="ECO:0000259" key="4">
    <source>
        <dbReference type="Pfam" id="PF23276"/>
    </source>
</evidence>
<organism evidence="5 6">
    <name type="scientific">Cajanus cajan</name>
    <name type="common">Pigeon pea</name>
    <name type="synonym">Cajanus indicus</name>
    <dbReference type="NCBI Taxonomy" id="3821"/>
    <lineage>
        <taxon>Eukaryota</taxon>
        <taxon>Viridiplantae</taxon>
        <taxon>Streptophyta</taxon>
        <taxon>Embryophyta</taxon>
        <taxon>Tracheophyta</taxon>
        <taxon>Spermatophyta</taxon>
        <taxon>Magnoliopsida</taxon>
        <taxon>eudicotyledons</taxon>
        <taxon>Gunneridae</taxon>
        <taxon>Pentapetalae</taxon>
        <taxon>rosids</taxon>
        <taxon>fabids</taxon>
        <taxon>Fabales</taxon>
        <taxon>Fabaceae</taxon>
        <taxon>Papilionoideae</taxon>
        <taxon>50 kb inversion clade</taxon>
        <taxon>NPAAA clade</taxon>
        <taxon>indigoferoid/millettioid clade</taxon>
        <taxon>Phaseoleae</taxon>
        <taxon>Cajanus</taxon>
    </lineage>
</organism>
<feature type="repeat" description="PPR" evidence="2">
    <location>
        <begin position="241"/>
        <end position="275"/>
    </location>
</feature>
<dbReference type="InterPro" id="IPR057027">
    <property type="entry name" value="TPR_mt"/>
</dbReference>
<dbReference type="Proteomes" id="UP000075243">
    <property type="component" value="Chromosome 7"/>
</dbReference>
<dbReference type="SUPFAM" id="SSF48452">
    <property type="entry name" value="TPR-like"/>
    <property type="match status" value="1"/>
</dbReference>
<feature type="repeat" description="PPR" evidence="2">
    <location>
        <begin position="499"/>
        <end position="533"/>
    </location>
</feature>
<feature type="repeat" description="PPR" evidence="2">
    <location>
        <begin position="429"/>
        <end position="463"/>
    </location>
</feature>
<dbReference type="InterPro" id="IPR011990">
    <property type="entry name" value="TPR-like_helical_dom_sf"/>
</dbReference>
<feature type="repeat" description="PPR" evidence="2">
    <location>
        <begin position="394"/>
        <end position="428"/>
    </location>
</feature>